<dbReference type="Proteomes" id="UP001549749">
    <property type="component" value="Unassembled WGS sequence"/>
</dbReference>
<dbReference type="GO" id="GO:0008855">
    <property type="term" value="F:exodeoxyribonuclease VII activity"/>
    <property type="evidence" value="ECO:0007669"/>
    <property type="project" value="UniProtKB-EC"/>
</dbReference>
<keyword evidence="8" id="KW-1185">Reference proteome</keyword>
<evidence type="ECO:0000313" key="8">
    <source>
        <dbReference type="Proteomes" id="UP001549749"/>
    </source>
</evidence>
<comment type="similarity">
    <text evidence="1">Belongs to the XseB family.</text>
</comment>
<dbReference type="SUPFAM" id="SSF116842">
    <property type="entry name" value="XseB-like"/>
    <property type="match status" value="1"/>
</dbReference>
<comment type="caution">
    <text evidence="7">The sequence shown here is derived from an EMBL/GenBank/DDBJ whole genome shotgun (WGS) entry which is preliminary data.</text>
</comment>
<sequence length="71" mass="8126">MEQHLTYESAFQELKVIAAEIENESVSVDVLAEKVKRAAVLIEFCQKKLRATETEVTNIIKQMENNNTTEK</sequence>
<evidence type="ECO:0000256" key="4">
    <source>
        <dbReference type="ARBA" id="ARBA00022801"/>
    </source>
</evidence>
<gene>
    <name evidence="7" type="primary">xseB</name>
    <name evidence="7" type="ORF">ABR189_29405</name>
</gene>
<dbReference type="InterPro" id="IPR003761">
    <property type="entry name" value="Exonuc_VII_S"/>
</dbReference>
<dbReference type="EMBL" id="JBEXAC010000004">
    <property type="protein sequence ID" value="MET7001535.1"/>
    <property type="molecule type" value="Genomic_DNA"/>
</dbReference>
<evidence type="ECO:0000313" key="7">
    <source>
        <dbReference type="EMBL" id="MET7001535.1"/>
    </source>
</evidence>
<dbReference type="Pfam" id="PF02609">
    <property type="entry name" value="Exonuc_VII_S"/>
    <property type="match status" value="1"/>
</dbReference>
<protein>
    <recommendedName>
        <fullName evidence="6">Exodeoxyribonuclease VII small subunit</fullName>
        <ecNumber evidence="6">3.1.11.6</ecNumber>
    </recommendedName>
</protein>
<keyword evidence="3" id="KW-0540">Nuclease</keyword>
<organism evidence="7 8">
    <name type="scientific">Chitinophaga defluvii</name>
    <dbReference type="NCBI Taxonomy" id="3163343"/>
    <lineage>
        <taxon>Bacteria</taxon>
        <taxon>Pseudomonadati</taxon>
        <taxon>Bacteroidota</taxon>
        <taxon>Chitinophagia</taxon>
        <taxon>Chitinophagales</taxon>
        <taxon>Chitinophagaceae</taxon>
        <taxon>Chitinophaga</taxon>
    </lineage>
</organism>
<dbReference type="RefSeq" id="WP_354664107.1">
    <property type="nucleotide sequence ID" value="NZ_JBEXAC010000004.1"/>
</dbReference>
<reference evidence="7 8" key="1">
    <citation type="submission" date="2024-06" db="EMBL/GenBank/DDBJ databases">
        <title>Chitinophaga defluvii sp. nov., isolated from municipal sewage.</title>
        <authorList>
            <person name="Zhang L."/>
        </authorList>
    </citation>
    <scope>NUCLEOTIDE SEQUENCE [LARGE SCALE GENOMIC DNA]</scope>
    <source>
        <strain evidence="7 8">H8</strain>
    </source>
</reference>
<evidence type="ECO:0000256" key="2">
    <source>
        <dbReference type="ARBA" id="ARBA00022490"/>
    </source>
</evidence>
<evidence type="ECO:0000256" key="5">
    <source>
        <dbReference type="ARBA" id="ARBA00022839"/>
    </source>
</evidence>
<evidence type="ECO:0000256" key="6">
    <source>
        <dbReference type="NCBIfam" id="TIGR01280"/>
    </source>
</evidence>
<keyword evidence="5" id="KW-0269">Exonuclease</keyword>
<keyword evidence="2" id="KW-0963">Cytoplasm</keyword>
<dbReference type="Gene3D" id="1.10.287.1040">
    <property type="entry name" value="Exonuclease VII, small subunit"/>
    <property type="match status" value="1"/>
</dbReference>
<name>A0ABV2TES6_9BACT</name>
<dbReference type="NCBIfam" id="TIGR01280">
    <property type="entry name" value="xseB"/>
    <property type="match status" value="1"/>
</dbReference>
<proteinExistence type="inferred from homology"/>
<dbReference type="InterPro" id="IPR037004">
    <property type="entry name" value="Exonuc_VII_ssu_sf"/>
</dbReference>
<evidence type="ECO:0000256" key="3">
    <source>
        <dbReference type="ARBA" id="ARBA00022722"/>
    </source>
</evidence>
<accession>A0ABV2TES6</accession>
<evidence type="ECO:0000256" key="1">
    <source>
        <dbReference type="ARBA" id="ARBA00009998"/>
    </source>
</evidence>
<keyword evidence="4 7" id="KW-0378">Hydrolase</keyword>
<dbReference type="EC" id="3.1.11.6" evidence="6"/>